<accession>A0ABP3MCW2</accession>
<dbReference type="EC" id="2.3.1.286" evidence="1"/>
<dbReference type="PANTHER" id="PTHR11085">
    <property type="entry name" value="NAD-DEPENDENT PROTEIN DEACYLASE SIRTUIN-5, MITOCHONDRIAL-RELATED"/>
    <property type="match status" value="1"/>
</dbReference>
<keyword evidence="4" id="KW-0479">Metal-binding</keyword>
<keyword evidence="7" id="KW-1185">Reference proteome</keyword>
<gene>
    <name evidence="6" type="ORF">GCM10009533_14740</name>
</gene>
<dbReference type="Gene3D" id="3.40.50.1220">
    <property type="entry name" value="TPP-binding domain"/>
    <property type="match status" value="1"/>
</dbReference>
<dbReference type="InterPro" id="IPR003000">
    <property type="entry name" value="Sirtuin"/>
</dbReference>
<feature type="domain" description="Deacetylase sirtuin-type" evidence="5">
    <location>
        <begin position="35"/>
        <end position="302"/>
    </location>
</feature>
<feature type="binding site" evidence="4">
    <location>
        <position position="171"/>
    </location>
    <ligand>
        <name>Zn(2+)</name>
        <dbReference type="ChEBI" id="CHEBI:29105"/>
    </ligand>
</feature>
<feature type="active site" description="Proton acceptor" evidence="4">
    <location>
        <position position="163"/>
    </location>
</feature>
<evidence type="ECO:0000313" key="7">
    <source>
        <dbReference type="Proteomes" id="UP001500729"/>
    </source>
</evidence>
<evidence type="ECO:0000256" key="4">
    <source>
        <dbReference type="PROSITE-ProRule" id="PRU00236"/>
    </source>
</evidence>
<dbReference type="Pfam" id="PF02146">
    <property type="entry name" value="SIR2"/>
    <property type="match status" value="1"/>
</dbReference>
<dbReference type="PROSITE" id="PS50305">
    <property type="entry name" value="SIRTUIN"/>
    <property type="match status" value="1"/>
</dbReference>
<protein>
    <recommendedName>
        <fullName evidence="1">protein acetyllysine N-acetyltransferase</fullName>
        <ecNumber evidence="1">2.3.1.286</ecNumber>
    </recommendedName>
</protein>
<evidence type="ECO:0000256" key="3">
    <source>
        <dbReference type="ARBA" id="ARBA00023027"/>
    </source>
</evidence>
<dbReference type="EMBL" id="BAAAGS010000006">
    <property type="protein sequence ID" value="GAA0516666.1"/>
    <property type="molecule type" value="Genomic_DNA"/>
</dbReference>
<dbReference type="InterPro" id="IPR026590">
    <property type="entry name" value="Ssirtuin_cat_dom"/>
</dbReference>
<evidence type="ECO:0000259" key="5">
    <source>
        <dbReference type="PROSITE" id="PS50305"/>
    </source>
</evidence>
<dbReference type="InterPro" id="IPR029035">
    <property type="entry name" value="DHS-like_NAD/FAD-binding_dom"/>
</dbReference>
<dbReference type="InterPro" id="IPR026591">
    <property type="entry name" value="Sirtuin_cat_small_dom_sf"/>
</dbReference>
<dbReference type="PANTHER" id="PTHR11085:SF4">
    <property type="entry name" value="NAD-DEPENDENT PROTEIN DEACYLASE"/>
    <property type="match status" value="1"/>
</dbReference>
<dbReference type="CDD" id="cd01407">
    <property type="entry name" value="SIR2-fam"/>
    <property type="match status" value="1"/>
</dbReference>
<evidence type="ECO:0000256" key="1">
    <source>
        <dbReference type="ARBA" id="ARBA00012928"/>
    </source>
</evidence>
<dbReference type="Gene3D" id="3.30.1600.10">
    <property type="entry name" value="SIR2/SIRT2 'Small Domain"/>
    <property type="match status" value="1"/>
</dbReference>
<keyword evidence="4" id="KW-0862">Zinc</keyword>
<dbReference type="Proteomes" id="UP001500729">
    <property type="component" value="Unassembled WGS sequence"/>
</dbReference>
<name>A0ABP3MCW2_SACER</name>
<sequence length="309" mass="32562">MQSGLHKIGSRLCEACDAGHARIARPGVWDGGGVTGRGGDAAAEWRRARELFGAARRITALTGAGVSTASGIPDFRGPNGVWTRNPQAQRLSDIESYLGDPEVRRQAWQNRARHPAWSAEPNAAHRAFADLAGSGRLGVLLTQNIDELHQRAGLPGEKVLELHGSMFGTVCMDCGSTGSMKAALERVAEGDEDPPCRACGGILKSTTVSFGQALDPEVVREGRRAALDCDLFLAAGTSLTVYPAAGFAELAAKAGADLVICNAEPTPYDDLAAAVLRGPLIEVLPELAAVASDDSQRPLRTWGDPSTWT</sequence>
<organism evidence="6 7">
    <name type="scientific">Saccharopolyspora erythraea</name>
    <name type="common">Streptomyces erythraeus</name>
    <dbReference type="NCBI Taxonomy" id="1836"/>
    <lineage>
        <taxon>Bacteria</taxon>
        <taxon>Bacillati</taxon>
        <taxon>Actinomycetota</taxon>
        <taxon>Actinomycetes</taxon>
        <taxon>Pseudonocardiales</taxon>
        <taxon>Pseudonocardiaceae</taxon>
        <taxon>Saccharopolyspora</taxon>
    </lineage>
</organism>
<keyword evidence="3" id="KW-0520">NAD</keyword>
<evidence type="ECO:0000313" key="6">
    <source>
        <dbReference type="EMBL" id="GAA0516666.1"/>
    </source>
</evidence>
<reference evidence="7" key="1">
    <citation type="journal article" date="2019" name="Int. J. Syst. Evol. Microbiol.">
        <title>The Global Catalogue of Microorganisms (GCM) 10K type strain sequencing project: providing services to taxonomists for standard genome sequencing and annotation.</title>
        <authorList>
            <consortium name="The Broad Institute Genomics Platform"/>
            <consortium name="The Broad Institute Genome Sequencing Center for Infectious Disease"/>
            <person name="Wu L."/>
            <person name="Ma J."/>
        </authorList>
    </citation>
    <scope>NUCLEOTIDE SEQUENCE [LARGE SCALE GENOMIC DNA]</scope>
    <source>
        <strain evidence="7">JCM 10303</strain>
    </source>
</reference>
<proteinExistence type="predicted"/>
<feature type="binding site" evidence="4">
    <location>
        <position position="199"/>
    </location>
    <ligand>
        <name>Zn(2+)</name>
        <dbReference type="ChEBI" id="CHEBI:29105"/>
    </ligand>
</feature>
<feature type="binding site" evidence="4">
    <location>
        <position position="174"/>
    </location>
    <ligand>
        <name>Zn(2+)</name>
        <dbReference type="ChEBI" id="CHEBI:29105"/>
    </ligand>
</feature>
<dbReference type="InterPro" id="IPR050134">
    <property type="entry name" value="NAD-dep_sirtuin_deacylases"/>
</dbReference>
<dbReference type="SUPFAM" id="SSF52467">
    <property type="entry name" value="DHS-like NAD/FAD-binding domain"/>
    <property type="match status" value="1"/>
</dbReference>
<feature type="binding site" evidence="4">
    <location>
        <position position="196"/>
    </location>
    <ligand>
        <name>Zn(2+)</name>
        <dbReference type="ChEBI" id="CHEBI:29105"/>
    </ligand>
</feature>
<evidence type="ECO:0000256" key="2">
    <source>
        <dbReference type="ARBA" id="ARBA00022679"/>
    </source>
</evidence>
<comment type="caution">
    <text evidence="6">The sequence shown here is derived from an EMBL/GenBank/DDBJ whole genome shotgun (WGS) entry which is preliminary data.</text>
</comment>
<keyword evidence="2" id="KW-0808">Transferase</keyword>